<evidence type="ECO:0000256" key="1">
    <source>
        <dbReference type="SAM" id="Phobius"/>
    </source>
</evidence>
<name>A0A481Z2T1_9VIRU</name>
<keyword evidence="1" id="KW-0472">Membrane</keyword>
<feature type="transmembrane region" description="Helical" evidence="1">
    <location>
        <begin position="95"/>
        <end position="115"/>
    </location>
</feature>
<protein>
    <submittedName>
        <fullName evidence="2">Uncharacterized protein</fullName>
    </submittedName>
</protein>
<evidence type="ECO:0000313" key="2">
    <source>
        <dbReference type="EMBL" id="QBK90043.1"/>
    </source>
</evidence>
<keyword evidence="1" id="KW-1133">Transmembrane helix</keyword>
<organism evidence="2">
    <name type="scientific">Pithovirus LCPAC101</name>
    <dbReference type="NCBI Taxonomy" id="2506586"/>
    <lineage>
        <taxon>Viruses</taxon>
        <taxon>Pithoviruses</taxon>
    </lineage>
</organism>
<dbReference type="EMBL" id="MK500457">
    <property type="protein sequence ID" value="QBK90043.1"/>
    <property type="molecule type" value="Genomic_DNA"/>
</dbReference>
<feature type="transmembrane region" description="Helical" evidence="1">
    <location>
        <begin position="127"/>
        <end position="147"/>
    </location>
</feature>
<reference evidence="2" key="1">
    <citation type="journal article" date="2019" name="MBio">
        <title>Virus Genomes from Deep Sea Sediments Expand the Ocean Megavirome and Support Independent Origins of Viral Gigantism.</title>
        <authorList>
            <person name="Backstrom D."/>
            <person name="Yutin N."/>
            <person name="Jorgensen S.L."/>
            <person name="Dharamshi J."/>
            <person name="Homa F."/>
            <person name="Zaremba-Niedwiedzka K."/>
            <person name="Spang A."/>
            <person name="Wolf Y.I."/>
            <person name="Koonin E.V."/>
            <person name="Ettema T.J."/>
        </authorList>
    </citation>
    <scope>NUCLEOTIDE SEQUENCE</scope>
</reference>
<keyword evidence="1" id="KW-0812">Transmembrane</keyword>
<feature type="transmembrane region" description="Helical" evidence="1">
    <location>
        <begin position="185"/>
        <end position="205"/>
    </location>
</feature>
<feature type="transmembrane region" description="Helical" evidence="1">
    <location>
        <begin position="153"/>
        <end position="173"/>
    </location>
</feature>
<sequence>MVDRSSFLNQNNIKHRLGNAYGSGYNEDYSNSSRRIRRSEKEINHHKYTPIHKYKHRNYDDYTDKRRKQIQTVYIVFAIIWIIISYIFYIYCQNAIVYLLFLIPLVVFGLNFYLVPQQTLSSTKLMFNADFLSIGFLIVTVIINWYREVDKRFIFSLVVLTLIVLGLSTIDIWTSENDFIIIQHARSSLETIAVTLLMITVYTYFVEVNKIVYEQKDAFQYSPHVTSPPPR</sequence>
<gene>
    <name evidence="2" type="ORF">LCPAC101_03280</name>
</gene>
<feature type="transmembrane region" description="Helical" evidence="1">
    <location>
        <begin position="72"/>
        <end position="89"/>
    </location>
</feature>
<accession>A0A481Z2T1</accession>
<proteinExistence type="predicted"/>